<keyword evidence="8" id="KW-0249">Electron transport</keyword>
<evidence type="ECO:0000313" key="15">
    <source>
        <dbReference type="Proteomes" id="UP001152759"/>
    </source>
</evidence>
<gene>
    <name evidence="14" type="ORF">BEMITA_LOCUS1552</name>
</gene>
<evidence type="ECO:0000256" key="7">
    <source>
        <dbReference type="ARBA" id="ARBA00022792"/>
    </source>
</evidence>
<dbReference type="GO" id="GO:0005743">
    <property type="term" value="C:mitochondrial inner membrane"/>
    <property type="evidence" value="ECO:0007669"/>
    <property type="project" value="UniProtKB-SubCell"/>
</dbReference>
<dbReference type="PANTHER" id="PTHR12964:SF0">
    <property type="entry name" value="NADH DEHYDROGENASE [UBIQUINONE] 1 ALPHA SUBCOMPLEX SUBUNIT 6"/>
    <property type="match status" value="1"/>
</dbReference>
<keyword evidence="5" id="KW-0813">Transport</keyword>
<comment type="similarity">
    <text evidence="2">Belongs to the complex I LYR family.</text>
</comment>
<evidence type="ECO:0000256" key="12">
    <source>
        <dbReference type="ARBA" id="ARBA00032352"/>
    </source>
</evidence>
<dbReference type="GO" id="GO:0045271">
    <property type="term" value="C:respiratory chain complex I"/>
    <property type="evidence" value="ECO:0007669"/>
    <property type="project" value="InterPro"/>
</dbReference>
<evidence type="ECO:0000256" key="6">
    <source>
        <dbReference type="ARBA" id="ARBA00022660"/>
    </source>
</evidence>
<proteinExistence type="inferred from homology"/>
<reference evidence="14" key="1">
    <citation type="submission" date="2021-12" db="EMBL/GenBank/DDBJ databases">
        <authorList>
            <person name="King R."/>
        </authorList>
    </citation>
    <scope>NUCLEOTIDE SEQUENCE</scope>
</reference>
<sequence>MGSRQAAVKAGWKQAKPLISVSDRDCRTRALQLYKAWYRAFPEILRIQDLPVNLKQCREKLREEFHKNKNVTDLRVKDLLIVKGQQELQEFSKFWSQKSHMMMRFKETHNPQPQDFLSKFFSGHK</sequence>
<evidence type="ECO:0000256" key="2">
    <source>
        <dbReference type="ARBA" id="ARBA00009508"/>
    </source>
</evidence>
<dbReference type="GO" id="GO:0006979">
    <property type="term" value="P:response to oxidative stress"/>
    <property type="evidence" value="ECO:0007669"/>
    <property type="project" value="TreeGrafter"/>
</dbReference>
<dbReference type="InterPro" id="IPR016488">
    <property type="entry name" value="NADH_Ub_cplx-1_asu_su-6"/>
</dbReference>
<keyword evidence="9" id="KW-0496">Mitochondrion</keyword>
<dbReference type="Proteomes" id="UP001152759">
    <property type="component" value="Chromosome 1"/>
</dbReference>
<keyword evidence="15" id="KW-1185">Reference proteome</keyword>
<dbReference type="KEGG" id="btab:109035741"/>
<dbReference type="EMBL" id="OU963862">
    <property type="protein sequence ID" value="CAH0381951.1"/>
    <property type="molecule type" value="Genomic_DNA"/>
</dbReference>
<comment type="subunit">
    <text evidence="3">Mammalian complex I is composed of 45 different subunits.</text>
</comment>
<comment type="function">
    <text evidence="13">Accessory subunit of the mitochondrial membrane respiratory chain NADH dehydrogenase (Complex I), that is believed to be not involved in catalysis. Required for proper complex I assembly. Complex I functions in the transfer of electrons from NADH to the respiratory chain. The immediate electron acceptor for the enzyme is believed to be ubiquinone.</text>
</comment>
<evidence type="ECO:0000313" key="14">
    <source>
        <dbReference type="EMBL" id="CAH0381951.1"/>
    </source>
</evidence>
<evidence type="ECO:0000256" key="1">
    <source>
        <dbReference type="ARBA" id="ARBA00004443"/>
    </source>
</evidence>
<name>A0A9N9ZYG7_BEMTA</name>
<keyword evidence="10" id="KW-0472">Membrane</keyword>
<evidence type="ECO:0000256" key="11">
    <source>
        <dbReference type="ARBA" id="ARBA00030213"/>
    </source>
</evidence>
<organism evidence="14 15">
    <name type="scientific">Bemisia tabaci</name>
    <name type="common">Sweetpotato whitefly</name>
    <name type="synonym">Aleurodes tabaci</name>
    <dbReference type="NCBI Taxonomy" id="7038"/>
    <lineage>
        <taxon>Eukaryota</taxon>
        <taxon>Metazoa</taxon>
        <taxon>Ecdysozoa</taxon>
        <taxon>Arthropoda</taxon>
        <taxon>Hexapoda</taxon>
        <taxon>Insecta</taxon>
        <taxon>Pterygota</taxon>
        <taxon>Neoptera</taxon>
        <taxon>Paraneoptera</taxon>
        <taxon>Hemiptera</taxon>
        <taxon>Sternorrhyncha</taxon>
        <taxon>Aleyrodoidea</taxon>
        <taxon>Aleyrodidae</taxon>
        <taxon>Aleyrodinae</taxon>
        <taxon>Bemisia</taxon>
    </lineage>
</organism>
<protein>
    <recommendedName>
        <fullName evidence="4">NADH dehydrogenase [ubiquinone] 1 alpha subcomplex subunit 6</fullName>
    </recommendedName>
    <alternativeName>
        <fullName evidence="11">Complex I-B14</fullName>
    </alternativeName>
    <alternativeName>
        <fullName evidence="12">NADH-ubiquinone oxidoreductase B14 subunit</fullName>
    </alternativeName>
</protein>
<evidence type="ECO:0000256" key="10">
    <source>
        <dbReference type="ARBA" id="ARBA00023136"/>
    </source>
</evidence>
<evidence type="ECO:0000256" key="5">
    <source>
        <dbReference type="ARBA" id="ARBA00022448"/>
    </source>
</evidence>
<evidence type="ECO:0000256" key="9">
    <source>
        <dbReference type="ARBA" id="ARBA00023128"/>
    </source>
</evidence>
<dbReference type="CDD" id="cd20266">
    <property type="entry name" value="Complex1_LYR_NDUFA6_LYRM6"/>
    <property type="match status" value="1"/>
</dbReference>
<evidence type="ECO:0000256" key="4">
    <source>
        <dbReference type="ARBA" id="ARBA00016386"/>
    </source>
</evidence>
<evidence type="ECO:0000256" key="13">
    <source>
        <dbReference type="ARBA" id="ARBA00046116"/>
    </source>
</evidence>
<dbReference type="InterPro" id="IPR045299">
    <property type="entry name" value="Complex1_LYR_NDUFA6_LYRM6"/>
</dbReference>
<comment type="subcellular location">
    <subcellularLocation>
        <location evidence="1">Mitochondrion inner membrane</location>
        <topology evidence="1">Peripheral membrane protein</topology>
        <orientation evidence="1">Matrix side</orientation>
    </subcellularLocation>
</comment>
<evidence type="ECO:0000256" key="3">
    <source>
        <dbReference type="ARBA" id="ARBA00011790"/>
    </source>
</evidence>
<keyword evidence="6" id="KW-0679">Respiratory chain</keyword>
<keyword evidence="7" id="KW-0999">Mitochondrion inner membrane</keyword>
<dbReference type="Pfam" id="PF13233">
    <property type="entry name" value="Complex1_LYR_2"/>
    <property type="match status" value="1"/>
</dbReference>
<evidence type="ECO:0000256" key="8">
    <source>
        <dbReference type="ARBA" id="ARBA00022982"/>
    </source>
</evidence>
<accession>A0A9N9ZYG7</accession>
<dbReference type="PANTHER" id="PTHR12964">
    <property type="entry name" value="NADH-UBIQUINONE OXIDOREDUCTASE B14 SUBUNIT"/>
    <property type="match status" value="1"/>
</dbReference>
<dbReference type="AlphaFoldDB" id="A0A9N9ZYG7"/>